<keyword evidence="5" id="KW-0255">Endonuclease</keyword>
<keyword evidence="2" id="KW-0680">Restriction system</keyword>
<keyword evidence="6" id="KW-1185">Reference proteome</keyword>
<evidence type="ECO:0000256" key="2">
    <source>
        <dbReference type="ARBA" id="ARBA00022747"/>
    </source>
</evidence>
<dbReference type="Gene3D" id="1.10.287.1120">
    <property type="entry name" value="Bipartite methylase S protein"/>
    <property type="match status" value="1"/>
</dbReference>
<accession>A0ABU6KJQ5</accession>
<dbReference type="GO" id="GO:0004519">
    <property type="term" value="F:endonuclease activity"/>
    <property type="evidence" value="ECO:0007669"/>
    <property type="project" value="UniProtKB-KW"/>
</dbReference>
<keyword evidence="5" id="KW-0378">Hydrolase</keyword>
<feature type="domain" description="Type I restriction modification DNA specificity" evidence="4">
    <location>
        <begin position="189"/>
        <end position="337"/>
    </location>
</feature>
<organism evidence="5 6">
    <name type="scientific">Virgibacillus tibetensis</name>
    <dbReference type="NCBI Taxonomy" id="3042313"/>
    <lineage>
        <taxon>Bacteria</taxon>
        <taxon>Bacillati</taxon>
        <taxon>Bacillota</taxon>
        <taxon>Bacilli</taxon>
        <taxon>Bacillales</taxon>
        <taxon>Bacillaceae</taxon>
        <taxon>Virgibacillus</taxon>
    </lineage>
</organism>
<evidence type="ECO:0000313" key="5">
    <source>
        <dbReference type="EMBL" id="MEC5425547.1"/>
    </source>
</evidence>
<protein>
    <submittedName>
        <fullName evidence="5">Restriction endonuclease subunit S</fullName>
        <ecNumber evidence="5">3.1.21.-</ecNumber>
    </submittedName>
</protein>
<dbReference type="EC" id="3.1.21.-" evidence="5"/>
<sequence>MKLEKNKEYPFIGIADIDESSFNVFEKNREEYTGQSSNKFKSGDVLFSRITPCLENRKIARAFLESSDIGFGSTELFVFKGKQNETLTEFVSYLAQTDSIVLPAINSMSGASGRQRADSNFIKKLKINIPDLKVQEKIANFLSTYDKLIENNNRRIATLEKLAEEVYKEWFVRMRFPGYENTKFEKGLPTGWEVKRVKSLGEVITGKTPSTKVPEYYDGEIMFIKTPDMHGNVFTAQTESYLSNEGSESQVNKLLPEDSIMVSCIGTGGVVSLNMFPAHTNQQINSIVLKDSVLREWAFFTLKSMKKTIELFGATGATMTNLSKGKFEGLKILYPSNELLVEFNTITKPFLEKIKRIMLSNQNLRKQRDLLLPRLMNGTIEVK</sequence>
<dbReference type="Gene3D" id="3.90.220.20">
    <property type="entry name" value="DNA methylase specificity domains"/>
    <property type="match status" value="2"/>
</dbReference>
<dbReference type="InterPro" id="IPR044946">
    <property type="entry name" value="Restrct_endonuc_typeI_TRD_sf"/>
</dbReference>
<comment type="similarity">
    <text evidence="1">Belongs to the type-I restriction system S methylase family.</text>
</comment>
<evidence type="ECO:0000259" key="4">
    <source>
        <dbReference type="Pfam" id="PF01420"/>
    </source>
</evidence>
<dbReference type="EMBL" id="JARZFX010000016">
    <property type="protein sequence ID" value="MEC5425547.1"/>
    <property type="molecule type" value="Genomic_DNA"/>
</dbReference>
<dbReference type="CDD" id="cd17251">
    <property type="entry name" value="RMtype1_S_HinAWORF1578P-TRD2-CR2_like"/>
    <property type="match status" value="1"/>
</dbReference>
<dbReference type="InterPro" id="IPR000055">
    <property type="entry name" value="Restrct_endonuc_typeI_TRD"/>
</dbReference>
<gene>
    <name evidence="5" type="ORF">QGM71_18880</name>
</gene>
<proteinExistence type="inferred from homology"/>
<keyword evidence="3" id="KW-0238">DNA-binding</keyword>
<dbReference type="PANTHER" id="PTHR30408:SF13">
    <property type="entry name" value="TYPE I RESTRICTION ENZYME HINDI SPECIFICITY SUBUNIT"/>
    <property type="match status" value="1"/>
</dbReference>
<dbReference type="GO" id="GO:0016787">
    <property type="term" value="F:hydrolase activity"/>
    <property type="evidence" value="ECO:0007669"/>
    <property type="project" value="UniProtKB-KW"/>
</dbReference>
<comment type="caution">
    <text evidence="5">The sequence shown here is derived from an EMBL/GenBank/DDBJ whole genome shotgun (WGS) entry which is preliminary data.</text>
</comment>
<dbReference type="Pfam" id="PF01420">
    <property type="entry name" value="Methylase_S"/>
    <property type="match status" value="2"/>
</dbReference>
<name>A0ABU6KJQ5_9BACI</name>
<dbReference type="Proteomes" id="UP001335737">
    <property type="component" value="Unassembled WGS sequence"/>
</dbReference>
<evidence type="ECO:0000313" key="6">
    <source>
        <dbReference type="Proteomes" id="UP001335737"/>
    </source>
</evidence>
<evidence type="ECO:0000256" key="3">
    <source>
        <dbReference type="ARBA" id="ARBA00023125"/>
    </source>
</evidence>
<feature type="domain" description="Type I restriction modification DNA specificity" evidence="4">
    <location>
        <begin position="3"/>
        <end position="161"/>
    </location>
</feature>
<reference evidence="5 6" key="1">
    <citation type="journal article" date="2024" name="Int. J. Syst. Evol. Microbiol.">
        <title>Virgibacillus tibetensis sp. nov., isolated from salt lake on the Tibetan Plateau of China.</title>
        <authorList>
            <person name="Phurbu D."/>
            <person name="Liu Z.-X."/>
            <person name="Wang R."/>
            <person name="Zheng Y.-Y."/>
            <person name="Liu H.-C."/>
            <person name="Zhou Y.-G."/>
            <person name="Yu Y.-J."/>
            <person name="Li A.-H."/>
        </authorList>
    </citation>
    <scope>NUCLEOTIDE SEQUENCE [LARGE SCALE GENOMIC DNA]</scope>
    <source>
        <strain evidence="5 6">C22-A2</strain>
    </source>
</reference>
<evidence type="ECO:0000256" key="1">
    <source>
        <dbReference type="ARBA" id="ARBA00010923"/>
    </source>
</evidence>
<dbReference type="CDD" id="cd17260">
    <property type="entry name" value="RMtype1_S_EcoEI-TRD1-CR1_like"/>
    <property type="match status" value="1"/>
</dbReference>
<dbReference type="PANTHER" id="PTHR30408">
    <property type="entry name" value="TYPE-1 RESTRICTION ENZYME ECOKI SPECIFICITY PROTEIN"/>
    <property type="match status" value="1"/>
</dbReference>
<dbReference type="InterPro" id="IPR052021">
    <property type="entry name" value="Type-I_RS_S_subunit"/>
</dbReference>
<keyword evidence="5" id="KW-0540">Nuclease</keyword>
<dbReference type="SUPFAM" id="SSF116734">
    <property type="entry name" value="DNA methylase specificity domain"/>
    <property type="match status" value="2"/>
</dbReference>